<dbReference type="InterPro" id="IPR010994">
    <property type="entry name" value="RuvA_2-like"/>
</dbReference>
<dbReference type="GO" id="GO:0015628">
    <property type="term" value="P:protein secretion by the type II secretion system"/>
    <property type="evidence" value="ECO:0007669"/>
    <property type="project" value="TreeGrafter"/>
</dbReference>
<feature type="domain" description="Helix-hairpin-helix DNA-binding motif class 1" evidence="2">
    <location>
        <begin position="119"/>
        <end position="138"/>
    </location>
</feature>
<evidence type="ECO:0000259" key="2">
    <source>
        <dbReference type="SMART" id="SM00278"/>
    </source>
</evidence>
<evidence type="ECO:0000256" key="1">
    <source>
        <dbReference type="SAM" id="SignalP"/>
    </source>
</evidence>
<dbReference type="NCBIfam" id="TIGR00426">
    <property type="entry name" value="competence protein ComEA helix-hairpin-helix repeat region"/>
    <property type="match status" value="1"/>
</dbReference>
<dbReference type="PANTHER" id="PTHR21180:SF32">
    <property type="entry name" value="ENDONUCLEASE_EXONUCLEASE_PHOSPHATASE FAMILY DOMAIN-CONTAINING PROTEIN 1"/>
    <property type="match status" value="1"/>
</dbReference>
<dbReference type="GO" id="GO:0015627">
    <property type="term" value="C:type II protein secretion system complex"/>
    <property type="evidence" value="ECO:0007669"/>
    <property type="project" value="TreeGrafter"/>
</dbReference>
<dbReference type="Pfam" id="PF12836">
    <property type="entry name" value="HHH_3"/>
    <property type="match status" value="1"/>
</dbReference>
<gene>
    <name evidence="3" type="ORF">CDG60_15115</name>
</gene>
<sequence>MTIKAHTFYQFICIFLSAVLWSFQGVHAQQFDQQYLKWKAEQEAQDQKLKGNTTDYYLSRPTVTPAGSSKKTAAAATGNKVSLNSATLEQLQQLTGVGQKKAQAIIDYRQKNGKFKSVEELDQVKGIGPALMEKNRARLAL</sequence>
<evidence type="ECO:0000313" key="3">
    <source>
        <dbReference type="EMBL" id="AXY57775.1"/>
    </source>
</evidence>
<feature type="chain" id="PRO_5017799168" evidence="1">
    <location>
        <begin position="29"/>
        <end position="141"/>
    </location>
</feature>
<evidence type="ECO:0000313" key="4">
    <source>
        <dbReference type="Proteomes" id="UP000263753"/>
    </source>
</evidence>
<dbReference type="InterPro" id="IPR004509">
    <property type="entry name" value="Competence_ComEA_HhH"/>
</dbReference>
<dbReference type="GO" id="GO:0006281">
    <property type="term" value="P:DNA repair"/>
    <property type="evidence" value="ECO:0007669"/>
    <property type="project" value="InterPro"/>
</dbReference>
<feature type="signal peptide" evidence="1">
    <location>
        <begin position="1"/>
        <end position="28"/>
    </location>
</feature>
<dbReference type="Gene3D" id="1.10.150.280">
    <property type="entry name" value="AF1531-like domain"/>
    <property type="match status" value="1"/>
</dbReference>
<dbReference type="GO" id="GO:0003677">
    <property type="term" value="F:DNA binding"/>
    <property type="evidence" value="ECO:0007669"/>
    <property type="project" value="UniProtKB-KW"/>
</dbReference>
<dbReference type="RefSeq" id="WP_087513057.1">
    <property type="nucleotide sequence ID" value="NZ_CP032134.1"/>
</dbReference>
<dbReference type="SMART" id="SM00278">
    <property type="entry name" value="HhH1"/>
    <property type="match status" value="2"/>
</dbReference>
<feature type="domain" description="Helix-hairpin-helix DNA-binding motif class 1" evidence="2">
    <location>
        <begin position="89"/>
        <end position="108"/>
    </location>
</feature>
<organism evidence="3 4">
    <name type="scientific">Acinetobacter chinensis</name>
    <dbReference type="NCBI Taxonomy" id="2004650"/>
    <lineage>
        <taxon>Bacteria</taxon>
        <taxon>Pseudomonadati</taxon>
        <taxon>Pseudomonadota</taxon>
        <taxon>Gammaproteobacteria</taxon>
        <taxon>Moraxellales</taxon>
        <taxon>Moraxellaceae</taxon>
        <taxon>Acinetobacter</taxon>
    </lineage>
</organism>
<accession>A0A3B7M0B5</accession>
<dbReference type="PANTHER" id="PTHR21180">
    <property type="entry name" value="ENDONUCLEASE/EXONUCLEASE/PHOSPHATASE FAMILY DOMAIN-CONTAINING PROTEIN 1"/>
    <property type="match status" value="1"/>
</dbReference>
<keyword evidence="3" id="KW-0238">DNA-binding</keyword>
<name>A0A3B7M0B5_9GAMM</name>
<dbReference type="SUPFAM" id="SSF47781">
    <property type="entry name" value="RuvA domain 2-like"/>
    <property type="match status" value="1"/>
</dbReference>
<protein>
    <submittedName>
        <fullName evidence="3">ComEA family DNA-binding protein</fullName>
    </submittedName>
</protein>
<reference evidence="4" key="1">
    <citation type="submission" date="2018-09" db="EMBL/GenBank/DDBJ databases">
        <title>The complete genome of Acinetobacter sp. strain WCHAc010005.</title>
        <authorList>
            <person name="Hu Y."/>
            <person name="Long H."/>
            <person name="Feng Y."/>
            <person name="Zong Z."/>
        </authorList>
    </citation>
    <scope>NUCLEOTIDE SEQUENCE [LARGE SCALE GENOMIC DNA]</scope>
    <source>
        <strain evidence="4">WCHAc010005</strain>
    </source>
</reference>
<dbReference type="AlphaFoldDB" id="A0A3B7M0B5"/>
<dbReference type="InterPro" id="IPR051675">
    <property type="entry name" value="Endo/Exo/Phosphatase_dom_1"/>
</dbReference>
<proteinExistence type="predicted"/>
<dbReference type="Proteomes" id="UP000263753">
    <property type="component" value="Chromosome"/>
</dbReference>
<dbReference type="EMBL" id="CP032134">
    <property type="protein sequence ID" value="AXY57775.1"/>
    <property type="molecule type" value="Genomic_DNA"/>
</dbReference>
<keyword evidence="1" id="KW-0732">Signal</keyword>
<dbReference type="InterPro" id="IPR003583">
    <property type="entry name" value="Hlx-hairpin-Hlx_DNA-bd_motif"/>
</dbReference>
<dbReference type="KEGG" id="achi:CDG60_15115"/>